<organism evidence="2">
    <name type="scientific">Tanacetum cinerariifolium</name>
    <name type="common">Dalmatian daisy</name>
    <name type="synonym">Chrysanthemum cinerariifolium</name>
    <dbReference type="NCBI Taxonomy" id="118510"/>
    <lineage>
        <taxon>Eukaryota</taxon>
        <taxon>Viridiplantae</taxon>
        <taxon>Streptophyta</taxon>
        <taxon>Embryophyta</taxon>
        <taxon>Tracheophyta</taxon>
        <taxon>Spermatophyta</taxon>
        <taxon>Magnoliopsida</taxon>
        <taxon>eudicotyledons</taxon>
        <taxon>Gunneridae</taxon>
        <taxon>Pentapetalae</taxon>
        <taxon>asterids</taxon>
        <taxon>campanulids</taxon>
        <taxon>Asterales</taxon>
        <taxon>Asteraceae</taxon>
        <taxon>Asteroideae</taxon>
        <taxon>Anthemideae</taxon>
        <taxon>Anthemidinae</taxon>
        <taxon>Tanacetum</taxon>
    </lineage>
</organism>
<evidence type="ECO:0000256" key="1">
    <source>
        <dbReference type="SAM" id="MobiDB-lite"/>
    </source>
</evidence>
<feature type="compositionally biased region" description="Basic and acidic residues" evidence="1">
    <location>
        <begin position="1"/>
        <end position="13"/>
    </location>
</feature>
<protein>
    <submittedName>
        <fullName evidence="2">Uncharacterized protein</fullName>
    </submittedName>
</protein>
<proteinExistence type="predicted"/>
<dbReference type="AlphaFoldDB" id="A0A699SZ50"/>
<accession>A0A699SZ50</accession>
<feature type="region of interest" description="Disordered" evidence="1">
    <location>
        <begin position="1"/>
        <end position="22"/>
    </location>
</feature>
<name>A0A699SZ50_TANCI</name>
<evidence type="ECO:0000313" key="2">
    <source>
        <dbReference type="EMBL" id="GFD03207.1"/>
    </source>
</evidence>
<comment type="caution">
    <text evidence="2">The sequence shown here is derived from an EMBL/GenBank/DDBJ whole genome shotgun (WGS) entry which is preliminary data.</text>
</comment>
<reference evidence="2" key="1">
    <citation type="journal article" date="2019" name="Sci. Rep.">
        <title>Draft genome of Tanacetum cinerariifolium, the natural source of mosquito coil.</title>
        <authorList>
            <person name="Yamashiro T."/>
            <person name="Shiraishi A."/>
            <person name="Satake H."/>
            <person name="Nakayama K."/>
        </authorList>
    </citation>
    <scope>NUCLEOTIDE SEQUENCE</scope>
</reference>
<dbReference type="EMBL" id="BKCJ011203330">
    <property type="protein sequence ID" value="GFD03207.1"/>
    <property type="molecule type" value="Genomic_DNA"/>
</dbReference>
<gene>
    <name evidence="2" type="ORF">Tci_875176</name>
</gene>
<sequence>MADYSQKWHDKTSTRNKSSNTSDGLAAIQAQLNNLDREIKKVNARVYAAQVGCDLCNGPHYSKDFPIKDEEKKLEEAYYTQFEVPFPNARRYRVAAPGFYQRDNGNTTYQERRQTIEESLNKFMAKSAKRYDEHSSLIKEI</sequence>